<comment type="caution">
    <text evidence="2">The sequence shown here is derived from an EMBL/GenBank/DDBJ whole genome shotgun (WGS) entry which is preliminary data.</text>
</comment>
<proteinExistence type="predicted"/>
<reference evidence="2" key="1">
    <citation type="submission" date="2022-07" db="EMBL/GenBank/DDBJ databases">
        <title>Genome analysis of Parmales, a sister group of diatoms, reveals the evolutionary specialization of diatoms from phago-mixotrophs to photoautotrophs.</title>
        <authorList>
            <person name="Ban H."/>
            <person name="Sato S."/>
            <person name="Yoshikawa S."/>
            <person name="Kazumasa Y."/>
            <person name="Nakamura Y."/>
            <person name="Ichinomiya M."/>
            <person name="Saitoh K."/>
            <person name="Sato N."/>
            <person name="Blanc-Mathieu R."/>
            <person name="Endo H."/>
            <person name="Kuwata A."/>
            <person name="Ogata H."/>
        </authorList>
    </citation>
    <scope>NUCLEOTIDE SEQUENCE</scope>
</reference>
<keyword evidence="1" id="KW-0812">Transmembrane</keyword>
<gene>
    <name evidence="2" type="ORF">TrRE_jg2573</name>
</gene>
<evidence type="ECO:0000313" key="3">
    <source>
        <dbReference type="Proteomes" id="UP001165082"/>
    </source>
</evidence>
<keyword evidence="1" id="KW-0472">Membrane</keyword>
<feature type="transmembrane region" description="Helical" evidence="1">
    <location>
        <begin position="105"/>
        <end position="123"/>
    </location>
</feature>
<accession>A0A9W7DMD1</accession>
<keyword evidence="3" id="KW-1185">Reference proteome</keyword>
<dbReference type="EMBL" id="BRXZ01000618">
    <property type="protein sequence ID" value="GMH48919.1"/>
    <property type="molecule type" value="Genomic_DNA"/>
</dbReference>
<feature type="transmembrane region" description="Helical" evidence="1">
    <location>
        <begin position="12"/>
        <end position="38"/>
    </location>
</feature>
<feature type="transmembrane region" description="Helical" evidence="1">
    <location>
        <begin position="217"/>
        <end position="240"/>
    </location>
</feature>
<dbReference type="Gene3D" id="3.80.10.10">
    <property type="entry name" value="Ribonuclease Inhibitor"/>
    <property type="match status" value="1"/>
</dbReference>
<feature type="transmembrane region" description="Helical" evidence="1">
    <location>
        <begin position="597"/>
        <end position="622"/>
    </location>
</feature>
<feature type="transmembrane region" description="Helical" evidence="1">
    <location>
        <begin position="261"/>
        <end position="287"/>
    </location>
</feature>
<protein>
    <submittedName>
        <fullName evidence="2">Uncharacterized protein</fullName>
    </submittedName>
</protein>
<feature type="transmembrane region" description="Helical" evidence="1">
    <location>
        <begin position="665"/>
        <end position="686"/>
    </location>
</feature>
<evidence type="ECO:0000313" key="2">
    <source>
        <dbReference type="EMBL" id="GMH48919.1"/>
    </source>
</evidence>
<feature type="transmembrane region" description="Helical" evidence="1">
    <location>
        <begin position="1368"/>
        <end position="1386"/>
    </location>
</feature>
<dbReference type="Proteomes" id="UP001165082">
    <property type="component" value="Unassembled WGS sequence"/>
</dbReference>
<name>A0A9W7DMD1_9STRA</name>
<sequence length="1409" mass="160173">MTRMLDGGGKPLEMIQVAISFLQSFSLVALIEMEWPAWFTGFKMFTLDLAFLSDAGDWPTILVGLVTAPFLILQLDHGLFVRRNDDYMVQKTVTDERSWEKRRNFLVTIFLICIAWIMGFVLSRGLSFSGYGGGAAFGVFFVIFVWNLQGGWVLPLVEGARENLDRFTLRWGFVFVSILYVIGAVSTKRSDVATRLECVDDPSNCSDNKAKARLIDVYSVGAVFLVLLFASVQLFHWVYLRRLLKTCKTTNQNFKMTRCSHEFTVFLFLYLIAYLSGVNASLTMAIMELPEAVNGTSCSGIHHNACGFGDRYVVTDDTCLGKPVYKSPLVIHSTGYADHYMAEFNEITYFTNGATSYFVTYEHTIPVDKEKLLPTTFRPTGCGRPGRSKGEYNVKNGVVTRVVGSGCSGCSQLISSSDWMCVYANPPTEIYPSTVRSLAGELPCFSWKAEFESELCGENCVKLANFFGWILFGFYAVVPLFRMATLGLSVKSILKAEGGEYEDAFEAITVRARSESTHADFEEVDTTQKLLVPIKNDRFGFKSRMTHLPYPIRFWKMNSDDVVKKDLGQQVAVVTSLLSAFEEKWWWWKIYLLAERAVLAALVFTEMSVWAAFAVTCLGWLASFYTSPYWEDDEDKADLIARGTTLLTVFVACLAETEVIRGDEIVVAVVLNVSALVTVVILIMAVGPRRLIMSIIAYYKVKKRQLKLQNGEEAADAMTEKEVEDMTETEFLSKSIAVRTRLMRRFQDHLVGTNFLKWVQSEHEEDIKSIDARQRNILEKVAKQFGKTSCWLYSPGNGRMIGVTFEGGKATEINWRGEDLSLKEGKPIPKGLQNLDSCKKIDLSCNDIYLDFKTNKKEVMRLSNKFIIMNKQDKTTLECVAVKFGKTLEWLYDGHGAHNVEKFRGIEFSNDNKIVGINWAGQGLKGQLPDKICELKDLKRLDLRFNDITVEDNDAINEMRDCSLPEHWDDDRYVWLMIESADVPKGMHFVKPKGDGKHGTKKTAPCLGHRPRILHLVRPNPNEKDLVQIEDCNNPGVFLVKEELELGNDLSMGGGIFSAKQQKSKSNYSGLHWEERGKDERRMKEMMERLGTFRIVPALSGTKGNVSFKWEGSAGDQLDRYITFAKAGRVMGVRVANTLVKSEEGRRGGNDYSGDVLWPNDFSFKMLTFKDDMGGKGPPPIRTRAELAHSWRSGLVNWGVSDMITRMEDDNSFKFDNSKDKIILCDMARKLGKDVEWLLNGMGGYKVDWWRGIFAEKGRVKEIDWRHEDLRGQVPEEILQLDGLKEINFQDNPDMSKKLSKGLLDIQKRLGSDCEFFDPRDDMNIFEDIIDAIYRMKWVDRGGWNKLGTMFTLFMMLWVLLMSTTIGMHIWLVVNGSFFVFAHWNFRRHKVGVQDGEDHNSRFKEVHHE</sequence>
<keyword evidence="1" id="KW-1133">Transmembrane helix</keyword>
<dbReference type="OrthoDB" id="192380at2759"/>
<feature type="transmembrane region" description="Helical" evidence="1">
    <location>
        <begin position="466"/>
        <end position="485"/>
    </location>
</feature>
<feature type="transmembrane region" description="Helical" evidence="1">
    <location>
        <begin position="135"/>
        <end position="157"/>
    </location>
</feature>
<organism evidence="2 3">
    <name type="scientific">Triparma retinervis</name>
    <dbReference type="NCBI Taxonomy" id="2557542"/>
    <lineage>
        <taxon>Eukaryota</taxon>
        <taxon>Sar</taxon>
        <taxon>Stramenopiles</taxon>
        <taxon>Ochrophyta</taxon>
        <taxon>Bolidophyceae</taxon>
        <taxon>Parmales</taxon>
        <taxon>Triparmaceae</taxon>
        <taxon>Triparma</taxon>
    </lineage>
</organism>
<feature type="transmembrane region" description="Helical" evidence="1">
    <location>
        <begin position="58"/>
        <end position="81"/>
    </location>
</feature>
<dbReference type="InterPro" id="IPR032675">
    <property type="entry name" value="LRR_dom_sf"/>
</dbReference>
<evidence type="ECO:0000256" key="1">
    <source>
        <dbReference type="SAM" id="Phobius"/>
    </source>
</evidence>
<feature type="transmembrane region" description="Helical" evidence="1">
    <location>
        <begin position="169"/>
        <end position="187"/>
    </location>
</feature>